<dbReference type="PROSITE" id="PS50011">
    <property type="entry name" value="PROTEIN_KINASE_DOM"/>
    <property type="match status" value="1"/>
</dbReference>
<dbReference type="FunFam" id="3.30.200.20:FF:000192">
    <property type="entry name" value="Serine/threonine-protein kinase cot-1"/>
    <property type="match status" value="1"/>
</dbReference>
<protein>
    <recommendedName>
        <fullName evidence="2">non-specific serine/threonine protein kinase</fullName>
        <ecNumber evidence="2">2.7.11.1</ecNumber>
    </recommendedName>
</protein>
<evidence type="ECO:0000256" key="3">
    <source>
        <dbReference type="ARBA" id="ARBA00022527"/>
    </source>
</evidence>
<proteinExistence type="inferred from homology"/>
<comment type="similarity">
    <text evidence="1">Belongs to the protein kinase superfamily. AGC Ser/Thr protein kinase family.</text>
</comment>
<evidence type="ECO:0000256" key="4">
    <source>
        <dbReference type="ARBA" id="ARBA00022553"/>
    </source>
</evidence>
<comment type="caution">
    <text evidence="15">The sequence shown here is derived from an EMBL/GenBank/DDBJ whole genome shotgun (WGS) entry which is preliminary data.</text>
</comment>
<dbReference type="Pfam" id="PF00069">
    <property type="entry name" value="Pkinase"/>
    <property type="match status" value="1"/>
</dbReference>
<evidence type="ECO:0000256" key="9">
    <source>
        <dbReference type="ARBA" id="ARBA00047899"/>
    </source>
</evidence>
<dbReference type="EMBL" id="MPUH01000117">
    <property type="protein sequence ID" value="OMJ89792.1"/>
    <property type="molecule type" value="Genomic_DNA"/>
</dbReference>
<evidence type="ECO:0000256" key="12">
    <source>
        <dbReference type="RuleBase" id="RU000304"/>
    </source>
</evidence>
<dbReference type="InterPro" id="IPR059233">
    <property type="entry name" value="MobB_NdrA/B/Cbk1"/>
</dbReference>
<feature type="domain" description="AGC-kinase C-terminal" evidence="14">
    <location>
        <begin position="379"/>
        <end position="446"/>
    </location>
</feature>
<dbReference type="OrthoDB" id="63267at2759"/>
<reference evidence="15 16" key="1">
    <citation type="submission" date="2016-11" db="EMBL/GenBank/DDBJ databases">
        <title>The macronuclear genome of Stentor coeruleus: a giant cell with tiny introns.</title>
        <authorList>
            <person name="Slabodnick M."/>
            <person name="Ruby J.G."/>
            <person name="Reiff S.B."/>
            <person name="Swart E.C."/>
            <person name="Gosai S."/>
            <person name="Prabakaran S."/>
            <person name="Witkowska E."/>
            <person name="Larue G.E."/>
            <person name="Fisher S."/>
            <person name="Freeman R.M."/>
            <person name="Gunawardena J."/>
            <person name="Chu W."/>
            <person name="Stover N.A."/>
            <person name="Gregory B.D."/>
            <person name="Nowacki M."/>
            <person name="Derisi J."/>
            <person name="Roy S.W."/>
            <person name="Marshall W.F."/>
            <person name="Sood P."/>
        </authorList>
    </citation>
    <scope>NUCLEOTIDE SEQUENCE [LARGE SCALE GENOMIC DNA]</scope>
    <source>
        <strain evidence="15">WM001</strain>
    </source>
</reference>
<keyword evidence="5" id="KW-0808">Transferase</keyword>
<evidence type="ECO:0000313" key="15">
    <source>
        <dbReference type="EMBL" id="OMJ89792.1"/>
    </source>
</evidence>
<dbReference type="InterPro" id="IPR011009">
    <property type="entry name" value="Kinase-like_dom_sf"/>
</dbReference>
<dbReference type="FunFam" id="1.10.510.10:FF:000057">
    <property type="entry name" value="Non-specific serine/threonine protein kinase"/>
    <property type="match status" value="1"/>
</dbReference>
<name>A0A1R2CLA0_9CILI</name>
<gene>
    <name evidence="15" type="ORF">SteCoe_7965</name>
</gene>
<evidence type="ECO:0000259" key="14">
    <source>
        <dbReference type="PROSITE" id="PS51285"/>
    </source>
</evidence>
<dbReference type="Gene3D" id="3.30.200.20">
    <property type="entry name" value="Phosphorylase Kinase, domain 1"/>
    <property type="match status" value="1"/>
</dbReference>
<evidence type="ECO:0000313" key="16">
    <source>
        <dbReference type="Proteomes" id="UP000187209"/>
    </source>
</evidence>
<keyword evidence="4" id="KW-0597">Phosphoprotein</keyword>
<evidence type="ECO:0000256" key="7">
    <source>
        <dbReference type="ARBA" id="ARBA00022777"/>
    </source>
</evidence>
<keyword evidence="16" id="KW-1185">Reference proteome</keyword>
<dbReference type="CDD" id="cd05599">
    <property type="entry name" value="STKc_NDR_like"/>
    <property type="match status" value="1"/>
</dbReference>
<keyword evidence="3 12" id="KW-0723">Serine/threonine-protein kinase</keyword>
<sequence>MEPKITPYKRHTASSISASTRERAEAAKAYIQGKYFKLKRQDSEKRECWDELYNKMNVMNLSEVEKQMIKQEILHKDAEQMRLRRKRMTVYDFESIAIIGKGAFGEVRVVRNKQTGEIQAMKKMIKSEMIKKNQVMHVRAERNVLSIAENPWIVELKYSFQDENSLYLVMEYLPGGDLMTILMKRDILPEDEARFYIAETILAVDSVHRLNYIHRDIKPDNVLIDRSGHVKLSDFGLCKHNQLIEESNSIKKMNDEEFKKISNKTGDFKRSRVLAFSTVGTPDYIAPEVFNKQGYNQTVDWWSIGVIFYEMVVGYPPFFADEPSITCQKILHWKKTLNIPREAGLSKDAIDLIRKLICDQTERLGCRGVDEIKNHAFFKGIDWERIRETRAPWVPKLNGETDTSNFDKFEETEPLYPQEVKKKRFKKDRNFIGYTFKKDEENQRLNLVNALQELEAVRKSGVRKSSAPVKYFQNKSDAY</sequence>
<keyword evidence="8 11" id="KW-0067">ATP-binding</keyword>
<dbReference type="EC" id="2.7.11.1" evidence="2"/>
<dbReference type="PROSITE" id="PS00107">
    <property type="entry name" value="PROTEIN_KINASE_ATP"/>
    <property type="match status" value="1"/>
</dbReference>
<dbReference type="InterPro" id="IPR017441">
    <property type="entry name" value="Protein_kinase_ATP_BS"/>
</dbReference>
<keyword evidence="7" id="KW-0418">Kinase</keyword>
<dbReference type="PROSITE" id="PS51285">
    <property type="entry name" value="AGC_KINASE_CTER"/>
    <property type="match status" value="1"/>
</dbReference>
<organism evidence="15 16">
    <name type="scientific">Stentor coeruleus</name>
    <dbReference type="NCBI Taxonomy" id="5963"/>
    <lineage>
        <taxon>Eukaryota</taxon>
        <taxon>Sar</taxon>
        <taxon>Alveolata</taxon>
        <taxon>Ciliophora</taxon>
        <taxon>Postciliodesmatophora</taxon>
        <taxon>Heterotrichea</taxon>
        <taxon>Heterotrichida</taxon>
        <taxon>Stentoridae</taxon>
        <taxon>Stentor</taxon>
    </lineage>
</organism>
<dbReference type="SUPFAM" id="SSF56112">
    <property type="entry name" value="Protein kinase-like (PK-like)"/>
    <property type="match status" value="1"/>
</dbReference>
<evidence type="ECO:0000256" key="5">
    <source>
        <dbReference type="ARBA" id="ARBA00022679"/>
    </source>
</evidence>
<evidence type="ECO:0000256" key="11">
    <source>
        <dbReference type="PROSITE-ProRule" id="PRU10141"/>
    </source>
</evidence>
<evidence type="ECO:0000256" key="8">
    <source>
        <dbReference type="ARBA" id="ARBA00022840"/>
    </source>
</evidence>
<dbReference type="Proteomes" id="UP000187209">
    <property type="component" value="Unassembled WGS sequence"/>
</dbReference>
<keyword evidence="6 11" id="KW-0547">Nucleotide-binding</keyword>
<dbReference type="InterPro" id="IPR008271">
    <property type="entry name" value="Ser/Thr_kinase_AS"/>
</dbReference>
<dbReference type="CDD" id="cd21742">
    <property type="entry name" value="MobB_NDR_LATS-like"/>
    <property type="match status" value="1"/>
</dbReference>
<dbReference type="AlphaFoldDB" id="A0A1R2CLA0"/>
<dbReference type="InterPro" id="IPR017892">
    <property type="entry name" value="Pkinase_C"/>
</dbReference>
<evidence type="ECO:0000256" key="6">
    <source>
        <dbReference type="ARBA" id="ARBA00022741"/>
    </source>
</evidence>
<comment type="catalytic activity">
    <reaction evidence="9">
        <text>L-threonyl-[protein] + ATP = O-phospho-L-threonyl-[protein] + ADP + H(+)</text>
        <dbReference type="Rhea" id="RHEA:46608"/>
        <dbReference type="Rhea" id="RHEA-COMP:11060"/>
        <dbReference type="Rhea" id="RHEA-COMP:11605"/>
        <dbReference type="ChEBI" id="CHEBI:15378"/>
        <dbReference type="ChEBI" id="CHEBI:30013"/>
        <dbReference type="ChEBI" id="CHEBI:30616"/>
        <dbReference type="ChEBI" id="CHEBI:61977"/>
        <dbReference type="ChEBI" id="CHEBI:456216"/>
        <dbReference type="EC" id="2.7.11.1"/>
    </reaction>
</comment>
<dbReference type="SMART" id="SM00220">
    <property type="entry name" value="S_TKc"/>
    <property type="match status" value="1"/>
</dbReference>
<evidence type="ECO:0000259" key="13">
    <source>
        <dbReference type="PROSITE" id="PS50011"/>
    </source>
</evidence>
<evidence type="ECO:0000256" key="2">
    <source>
        <dbReference type="ARBA" id="ARBA00012513"/>
    </source>
</evidence>
<dbReference type="Pfam" id="PF00433">
    <property type="entry name" value="Pkinase_C"/>
    <property type="match status" value="1"/>
</dbReference>
<dbReference type="InterPro" id="IPR000719">
    <property type="entry name" value="Prot_kinase_dom"/>
</dbReference>
<dbReference type="Gene3D" id="1.10.510.10">
    <property type="entry name" value="Transferase(Phosphotransferase) domain 1"/>
    <property type="match status" value="1"/>
</dbReference>
<dbReference type="GO" id="GO:0005737">
    <property type="term" value="C:cytoplasm"/>
    <property type="evidence" value="ECO:0007669"/>
    <property type="project" value="UniProtKB-ARBA"/>
</dbReference>
<dbReference type="GO" id="GO:0106310">
    <property type="term" value="F:protein serine kinase activity"/>
    <property type="evidence" value="ECO:0007669"/>
    <property type="project" value="RHEA"/>
</dbReference>
<feature type="binding site" evidence="11">
    <location>
        <position position="132"/>
    </location>
    <ligand>
        <name>ATP</name>
        <dbReference type="ChEBI" id="CHEBI:30616"/>
    </ligand>
</feature>
<dbReference type="GO" id="GO:0005524">
    <property type="term" value="F:ATP binding"/>
    <property type="evidence" value="ECO:0007669"/>
    <property type="project" value="UniProtKB-UniRule"/>
</dbReference>
<dbReference type="InterPro" id="IPR000961">
    <property type="entry name" value="AGC-kinase_C"/>
</dbReference>
<dbReference type="PANTHER" id="PTHR22988">
    <property type="entry name" value="MYOTONIC DYSTROPHY S/T KINASE-RELATED"/>
    <property type="match status" value="1"/>
</dbReference>
<dbReference type="PANTHER" id="PTHR22988:SF76">
    <property type="entry name" value="CHROMOSOME UNDETERMINED SCAFFOLD_135, WHOLE GENOME SHOTGUN SEQUENCE"/>
    <property type="match status" value="1"/>
</dbReference>
<evidence type="ECO:0000256" key="1">
    <source>
        <dbReference type="ARBA" id="ARBA00009903"/>
    </source>
</evidence>
<dbReference type="SMART" id="SM00133">
    <property type="entry name" value="S_TK_X"/>
    <property type="match status" value="1"/>
</dbReference>
<dbReference type="FunFam" id="1.10.510.10:FF:000042">
    <property type="entry name" value="Non-specific serine/threonine protein kinase"/>
    <property type="match status" value="1"/>
</dbReference>
<dbReference type="PROSITE" id="PS00108">
    <property type="entry name" value="PROTEIN_KINASE_ST"/>
    <property type="match status" value="1"/>
</dbReference>
<dbReference type="InterPro" id="IPR050839">
    <property type="entry name" value="Rho-assoc_Ser/Thr_Kinase"/>
</dbReference>
<accession>A0A1R2CLA0</accession>
<dbReference type="GO" id="GO:0004674">
    <property type="term" value="F:protein serine/threonine kinase activity"/>
    <property type="evidence" value="ECO:0007669"/>
    <property type="project" value="UniProtKB-KW"/>
</dbReference>
<comment type="catalytic activity">
    <reaction evidence="10">
        <text>L-seryl-[protein] + ATP = O-phospho-L-seryl-[protein] + ADP + H(+)</text>
        <dbReference type="Rhea" id="RHEA:17989"/>
        <dbReference type="Rhea" id="RHEA-COMP:9863"/>
        <dbReference type="Rhea" id="RHEA-COMP:11604"/>
        <dbReference type="ChEBI" id="CHEBI:15378"/>
        <dbReference type="ChEBI" id="CHEBI:29999"/>
        <dbReference type="ChEBI" id="CHEBI:30616"/>
        <dbReference type="ChEBI" id="CHEBI:83421"/>
        <dbReference type="ChEBI" id="CHEBI:456216"/>
        <dbReference type="EC" id="2.7.11.1"/>
    </reaction>
</comment>
<feature type="domain" description="Protein kinase" evidence="13">
    <location>
        <begin position="93"/>
        <end position="378"/>
    </location>
</feature>
<evidence type="ECO:0000256" key="10">
    <source>
        <dbReference type="ARBA" id="ARBA00048679"/>
    </source>
</evidence>